<evidence type="ECO:0000313" key="2">
    <source>
        <dbReference type="Proteomes" id="UP000204584"/>
    </source>
</evidence>
<proteinExistence type="predicted"/>
<dbReference type="KEGG" id="vg:16607084"/>
<name>S4W3P3_9VIRU</name>
<sequence>MDATAIAQALSALAEACARRRAGQAIRGDESAIRHYMENESCEKMLPYYERLWMSLAEDSDAADAVKAYGWPKQWPPARREVIDTYLDLTGFPRGRRRTQTQDRYYKVLDQAIDVPPEVLVAALGAAERQRAATHDLSRATFAADAARSLVGGIGFGGCALSGYRYLVVASPLAATTVALLIAVPYGGADRGEPVVLGRMVDRYWGRDEGPGDLPAPLPSVLPSALRPFAAIIPVLLAQAAIVRGLAEWRSEIEAHKFGKAERAHVAEQQQKRTIVERALDPLLSRLAWIEALSVLPPEVTPHLVTRPSPYTMYAWFGECQLAEGLAVALGQHAAAAAGPYAAAIRAESVVFDNDSANGNSLGASDKRRRAAAAGSTGRTPNRLEALVRRALARTPAAFAVDALPCTLWDDVGFDVWQATCDSTTLDRHPADRRYAPLAAVARAWGTEPDEGELERPQLLCGRLAHAAITRGVRQGERLAPDVSARTGRPTTLPGEREAIEAVCGDDQPTRPFERVDRASVDAAVGAAFRAAYRRSPDAGDAPLVAAVMGLVADANSPYGAQSYGRQLHTVDTQSALALLALRSGADLVAADLANAGSACAAITPTFALAP</sequence>
<organism evidence="1 2">
    <name type="scientific">Pandoravirus salinus</name>
    <dbReference type="NCBI Taxonomy" id="1349410"/>
    <lineage>
        <taxon>Viruses</taxon>
        <taxon>Pandoravirus</taxon>
    </lineage>
</organism>
<dbReference type="EMBL" id="KC977571">
    <property type="protein sequence ID" value="AGO85297.1"/>
    <property type="molecule type" value="Genomic_DNA"/>
</dbReference>
<evidence type="ECO:0000313" key="1">
    <source>
        <dbReference type="EMBL" id="AGO85297.1"/>
    </source>
</evidence>
<reference evidence="1 2" key="1">
    <citation type="journal article" date="2013" name="Science">
        <title>Pandoraviruses: amoeba viruses with genomes up to 2.5 Mb reaching that of parasitic eukaryotes.</title>
        <authorList>
            <person name="Philippe N."/>
            <person name="Legendre M."/>
            <person name="Doutre G."/>
            <person name="Coute Y."/>
            <person name="Poirot O."/>
            <person name="Lescot M."/>
            <person name="Arslan D."/>
            <person name="Seltzer V."/>
            <person name="Bertaux L."/>
            <person name="Bruley C."/>
            <person name="Garin J."/>
            <person name="Claverie J.M."/>
            <person name="Abergel C."/>
        </authorList>
    </citation>
    <scope>NUCLEOTIDE SEQUENCE [LARGE SCALE GENOMIC DNA]</scope>
</reference>
<dbReference type="Proteomes" id="UP000204584">
    <property type="component" value="Segment"/>
</dbReference>
<dbReference type="RefSeq" id="YP_008438371.1">
    <property type="nucleotide sequence ID" value="NC_022098.1"/>
</dbReference>
<protein>
    <submittedName>
        <fullName evidence="1">Uncharacterized protein</fullName>
    </submittedName>
</protein>
<dbReference type="GeneID" id="16607084"/>
<gene>
    <name evidence="1" type="ORF">psal_cds_1081</name>
</gene>
<accession>S4W3P3</accession>
<keyword evidence="2" id="KW-1185">Reference proteome</keyword>